<reference evidence="3" key="1">
    <citation type="submission" date="2020-05" db="EMBL/GenBank/DDBJ databases">
        <title>WGS assembly of Panicum virgatum.</title>
        <authorList>
            <person name="Lovell J.T."/>
            <person name="Jenkins J."/>
            <person name="Shu S."/>
            <person name="Juenger T.E."/>
            <person name="Schmutz J."/>
        </authorList>
    </citation>
    <scope>NUCLEOTIDE SEQUENCE</scope>
    <source>
        <strain evidence="3">AP13</strain>
    </source>
</reference>
<evidence type="ECO:0000313" key="4">
    <source>
        <dbReference type="Proteomes" id="UP000823388"/>
    </source>
</evidence>
<dbReference type="Proteomes" id="UP000823388">
    <property type="component" value="Chromosome 9N"/>
</dbReference>
<accession>A0A8T0N1U2</accession>
<feature type="transmembrane region" description="Helical" evidence="2">
    <location>
        <begin position="259"/>
        <end position="277"/>
    </location>
</feature>
<keyword evidence="2" id="KW-0812">Transmembrane</keyword>
<keyword evidence="2" id="KW-1133">Transmembrane helix</keyword>
<organism evidence="3 4">
    <name type="scientific">Panicum virgatum</name>
    <name type="common">Blackwell switchgrass</name>
    <dbReference type="NCBI Taxonomy" id="38727"/>
    <lineage>
        <taxon>Eukaryota</taxon>
        <taxon>Viridiplantae</taxon>
        <taxon>Streptophyta</taxon>
        <taxon>Embryophyta</taxon>
        <taxon>Tracheophyta</taxon>
        <taxon>Spermatophyta</taxon>
        <taxon>Magnoliopsida</taxon>
        <taxon>Liliopsida</taxon>
        <taxon>Poales</taxon>
        <taxon>Poaceae</taxon>
        <taxon>PACMAD clade</taxon>
        <taxon>Panicoideae</taxon>
        <taxon>Panicodae</taxon>
        <taxon>Paniceae</taxon>
        <taxon>Panicinae</taxon>
        <taxon>Panicum</taxon>
        <taxon>Panicum sect. Hiantes</taxon>
    </lineage>
</organism>
<feature type="compositionally biased region" description="Low complexity" evidence="1">
    <location>
        <begin position="1"/>
        <end position="13"/>
    </location>
</feature>
<feature type="region of interest" description="Disordered" evidence="1">
    <location>
        <begin position="1"/>
        <end position="133"/>
    </location>
</feature>
<keyword evidence="4" id="KW-1185">Reference proteome</keyword>
<keyword evidence="2" id="KW-0472">Membrane</keyword>
<evidence type="ECO:0000313" key="3">
    <source>
        <dbReference type="EMBL" id="KAG2543390.1"/>
    </source>
</evidence>
<dbReference type="EMBL" id="CM029054">
    <property type="protein sequence ID" value="KAG2543390.1"/>
    <property type="molecule type" value="Genomic_DNA"/>
</dbReference>
<dbReference type="AlphaFoldDB" id="A0A8T0N1U2"/>
<comment type="caution">
    <text evidence="3">The sequence shown here is derived from an EMBL/GenBank/DDBJ whole genome shotgun (WGS) entry which is preliminary data.</text>
</comment>
<name>A0A8T0N1U2_PANVG</name>
<sequence length="278" mass="29319">MAAAGGAAAAPGRAGRRWFRARQSGPARSAKAVVALGVEAAAARRREGPPASTALACARPLPCSRSSGGEPHPPWPPTRGSYCRSRPSLRSASSQKTARTRRRPRPPPAPSTLAPHIPPSCSSDSRPWGLPGARSGRGRLVGCEASTAPAACCSGDGGRCSTRRVPGGGRRRASPRGKRDSSGRVAIRAAASVCLRCVIFSQNIHIPVTCSRTLDFLMGDGGSQEPGLSRLVDGLPQKPALGFNSFRFPFLSSFPPTNLVFLWLISFWILCAYMIILL</sequence>
<protein>
    <submittedName>
        <fullName evidence="3">Uncharacterized protein</fullName>
    </submittedName>
</protein>
<evidence type="ECO:0000256" key="1">
    <source>
        <dbReference type="SAM" id="MobiDB-lite"/>
    </source>
</evidence>
<gene>
    <name evidence="3" type="ORF">PVAP13_9NG743285</name>
</gene>
<feature type="region of interest" description="Disordered" evidence="1">
    <location>
        <begin position="163"/>
        <end position="182"/>
    </location>
</feature>
<evidence type="ECO:0000256" key="2">
    <source>
        <dbReference type="SAM" id="Phobius"/>
    </source>
</evidence>
<feature type="compositionally biased region" description="Low complexity" evidence="1">
    <location>
        <begin position="30"/>
        <end position="41"/>
    </location>
</feature>
<proteinExistence type="predicted"/>